<dbReference type="OrthoDB" id="5104240at2759"/>
<gene>
    <name evidence="2" type="ORF">C2S_11407</name>
</gene>
<reference evidence="2" key="1">
    <citation type="submission" date="2019-05" db="EMBL/GenBank/DDBJ databases">
        <authorList>
            <person name="Piombo E."/>
        </authorList>
    </citation>
    <scope>NUCLEOTIDE SEQUENCE</scope>
    <source>
        <strain evidence="2">C2S</strain>
    </source>
</reference>
<feature type="region of interest" description="Disordered" evidence="1">
    <location>
        <begin position="34"/>
        <end position="55"/>
    </location>
</feature>
<name>A0A2H3SKA5_FUSFU</name>
<feature type="compositionally biased region" description="Low complexity" evidence="1">
    <location>
        <begin position="42"/>
        <end position="51"/>
    </location>
</feature>
<feature type="region of interest" description="Disordered" evidence="1">
    <location>
        <begin position="78"/>
        <end position="131"/>
    </location>
</feature>
<evidence type="ECO:0000313" key="2">
    <source>
        <dbReference type="EMBL" id="VTT79690.1"/>
    </source>
</evidence>
<sequence>MDNGGRYIDTRGIPFKQVPEEHKQEIQQYIADGKITPSEAGTSRTSSTLRTTEVDLSHLSESRRQKLAERMYQTRDEWDRSEFSASTVDGGSVARSHKASQVGFGDLRSAPQTRRAPTAPALTTRGQRAPRNLGSSPLAGGFVPAPKEPAVTGAFAPVPKPPAATSAFVPATTTGIGGFEPSFKATTAAGAFVPPPKAPTTTGGSVPGSKAPTAISATTTVVRDPTVNPGRTTTALSPKVAKDASQLGTGSSEQTEEEFKELIDEMVALQQGMSLNEQKQRWMFFNIQKQRKGKEEDNN</sequence>
<dbReference type="Proteomes" id="UP000760494">
    <property type="component" value="Unassembled WGS sequence"/>
</dbReference>
<proteinExistence type="predicted"/>
<dbReference type="EMBL" id="CABFJX010000398">
    <property type="protein sequence ID" value="VTT79690.1"/>
    <property type="molecule type" value="Genomic_DNA"/>
</dbReference>
<comment type="caution">
    <text evidence="2">The sequence shown here is derived from an EMBL/GenBank/DDBJ whole genome shotgun (WGS) entry which is preliminary data.</text>
</comment>
<protein>
    <submittedName>
        <fullName evidence="2">Uncharacterized protein</fullName>
    </submittedName>
</protein>
<organism evidence="2 3">
    <name type="scientific">Fusarium fujikuroi</name>
    <name type="common">Bakanae and foot rot disease fungus</name>
    <name type="synonym">Gibberella fujikuroi</name>
    <dbReference type="NCBI Taxonomy" id="5127"/>
    <lineage>
        <taxon>Eukaryota</taxon>
        <taxon>Fungi</taxon>
        <taxon>Dikarya</taxon>
        <taxon>Ascomycota</taxon>
        <taxon>Pezizomycotina</taxon>
        <taxon>Sordariomycetes</taxon>
        <taxon>Hypocreomycetidae</taxon>
        <taxon>Hypocreales</taxon>
        <taxon>Nectriaceae</taxon>
        <taxon>Fusarium</taxon>
        <taxon>Fusarium fujikuroi species complex</taxon>
    </lineage>
</organism>
<feature type="compositionally biased region" description="Low complexity" evidence="1">
    <location>
        <begin position="108"/>
        <end position="125"/>
    </location>
</feature>
<dbReference type="AlphaFoldDB" id="A0A2H3SKA5"/>
<feature type="region of interest" description="Disordered" evidence="1">
    <location>
        <begin position="223"/>
        <end position="258"/>
    </location>
</feature>
<evidence type="ECO:0000256" key="1">
    <source>
        <dbReference type="SAM" id="MobiDB-lite"/>
    </source>
</evidence>
<evidence type="ECO:0000313" key="3">
    <source>
        <dbReference type="Proteomes" id="UP000760494"/>
    </source>
</evidence>
<accession>A0A2H3SKA5</accession>